<reference evidence="4" key="1">
    <citation type="submission" date="2017-02" db="UniProtKB">
        <authorList>
            <consortium name="WormBaseParasite"/>
        </authorList>
    </citation>
    <scope>IDENTIFICATION</scope>
</reference>
<feature type="region of interest" description="Disordered" evidence="1">
    <location>
        <begin position="93"/>
        <end position="146"/>
    </location>
</feature>
<proteinExistence type="predicted"/>
<dbReference type="Gene3D" id="6.10.250.2000">
    <property type="match status" value="1"/>
</dbReference>
<evidence type="ECO:0000313" key="4">
    <source>
        <dbReference type="WBParaSite" id="TASK_0000918101-mRNA-1"/>
    </source>
</evidence>
<dbReference type="Proteomes" id="UP000282613">
    <property type="component" value="Unassembled WGS sequence"/>
</dbReference>
<dbReference type="WBParaSite" id="TASK_0000918101-mRNA-1">
    <property type="protein sequence ID" value="TASK_0000918101-mRNA-1"/>
    <property type="gene ID" value="TASK_0000918101"/>
</dbReference>
<evidence type="ECO:0000313" key="2">
    <source>
        <dbReference type="EMBL" id="VDK42167.1"/>
    </source>
</evidence>
<evidence type="ECO:0000256" key="1">
    <source>
        <dbReference type="SAM" id="MobiDB-lite"/>
    </source>
</evidence>
<sequence length="379" mass="43554">MPAIVIRMYVHSLRSSKTYFNAEKHSDAEMLAQKIVDILPRSSMSRSIFRSFAFECNVDNPVKSPGHLLCLTDSAHRLPGLVKRACSPTSVFLKSPTSVSQQQPEGPRSHDRSRQSAPNRILTSTPVSQENTPPSPKRPAVRTDAVTPISVPCGAANHRRCTESRILRPRISLPSAWNQRLGSRSSSSLKHDKLTRRSSPYLLCPSSNYCQIHFDVHPFIPPEDWVQKQIEVPSWRVNDIITERYRGEAGVSRVLRSRNSQPTRTQCLKRSRLPKDYEDTSDDAYMSRHARLEAEEIKRERLSDQRIAEEELRSRIEWRERESWRKRQATRVDNFVDIDPERFMPMSLLEPINKVRYIHVRGDIPVIAFGVKVPKPKFG</sequence>
<name>A0A0R3WEE3_TAEAS</name>
<feature type="compositionally biased region" description="Polar residues" evidence="1">
    <location>
        <begin position="93"/>
        <end position="104"/>
    </location>
</feature>
<organism evidence="4">
    <name type="scientific">Taenia asiatica</name>
    <name type="common">Asian tapeworm</name>
    <dbReference type="NCBI Taxonomy" id="60517"/>
    <lineage>
        <taxon>Eukaryota</taxon>
        <taxon>Metazoa</taxon>
        <taxon>Spiralia</taxon>
        <taxon>Lophotrochozoa</taxon>
        <taxon>Platyhelminthes</taxon>
        <taxon>Cestoda</taxon>
        <taxon>Eucestoda</taxon>
        <taxon>Cyclophyllidea</taxon>
        <taxon>Taeniidae</taxon>
        <taxon>Taenia</taxon>
    </lineage>
</organism>
<dbReference type="AlphaFoldDB" id="A0A0R3WEE3"/>
<accession>A0A0R3WEE3</accession>
<dbReference type="EMBL" id="UYRS01019021">
    <property type="protein sequence ID" value="VDK42167.1"/>
    <property type="molecule type" value="Genomic_DNA"/>
</dbReference>
<evidence type="ECO:0000313" key="3">
    <source>
        <dbReference type="Proteomes" id="UP000282613"/>
    </source>
</evidence>
<feature type="compositionally biased region" description="Polar residues" evidence="1">
    <location>
        <begin position="115"/>
        <end position="132"/>
    </location>
</feature>
<dbReference type="OrthoDB" id="6247315at2759"/>
<reference evidence="2 3" key="2">
    <citation type="submission" date="2018-11" db="EMBL/GenBank/DDBJ databases">
        <authorList>
            <consortium name="Pathogen Informatics"/>
        </authorList>
    </citation>
    <scope>NUCLEOTIDE SEQUENCE [LARGE SCALE GENOMIC DNA]</scope>
</reference>
<gene>
    <name evidence="2" type="ORF">TASK_LOCUS9182</name>
</gene>
<protein>
    <submittedName>
        <fullName evidence="4">PEHE domain-containing protein</fullName>
    </submittedName>
</protein>
<keyword evidence="3" id="KW-1185">Reference proteome</keyword>